<protein>
    <recommendedName>
        <fullName evidence="3">Molybdopterin synthase sulfur carrier subunit</fullName>
    </recommendedName>
</protein>
<dbReference type="InterPro" id="IPR003749">
    <property type="entry name" value="ThiS/MoaD-like"/>
</dbReference>
<dbReference type="PANTHER" id="PTHR33359">
    <property type="entry name" value="MOLYBDOPTERIN SYNTHASE SULFUR CARRIER SUBUNIT"/>
    <property type="match status" value="1"/>
</dbReference>
<dbReference type="Proteomes" id="UP000318521">
    <property type="component" value="Unassembled WGS sequence"/>
</dbReference>
<evidence type="ECO:0000256" key="3">
    <source>
        <dbReference type="ARBA" id="ARBA00024247"/>
    </source>
</evidence>
<dbReference type="GO" id="GO:0000166">
    <property type="term" value="F:nucleotide binding"/>
    <property type="evidence" value="ECO:0007669"/>
    <property type="project" value="UniProtKB-KW"/>
</dbReference>
<sequence length="76" mass="8558">MIQIKLFAQLEEQVGEHILEYTYDSKEINELLKELESSYNINLESVMVAVNEEYAERTTVVRSGDVLALIPPVSGG</sequence>
<dbReference type="SUPFAM" id="SSF54285">
    <property type="entry name" value="MoaD/ThiS"/>
    <property type="match status" value="1"/>
</dbReference>
<keyword evidence="5" id="KW-1185">Reference proteome</keyword>
<comment type="similarity">
    <text evidence="2">Belongs to the MoaD family.</text>
</comment>
<name>A0A553ZV68_9BACI</name>
<evidence type="ECO:0000256" key="2">
    <source>
        <dbReference type="ARBA" id="ARBA00024200"/>
    </source>
</evidence>
<dbReference type="UniPathway" id="UPA00344"/>
<evidence type="ECO:0000256" key="1">
    <source>
        <dbReference type="ARBA" id="ARBA00022741"/>
    </source>
</evidence>
<reference evidence="4 5" key="1">
    <citation type="submission" date="2019-07" db="EMBL/GenBank/DDBJ databases">
        <authorList>
            <person name="Park Y.J."/>
            <person name="Jeong S.E."/>
            <person name="Jung H.S."/>
        </authorList>
    </citation>
    <scope>NUCLEOTIDE SEQUENCE [LARGE SCALE GENOMIC DNA]</scope>
    <source>
        <strain evidence="5">P16(2019)</strain>
    </source>
</reference>
<dbReference type="InterPro" id="IPR016155">
    <property type="entry name" value="Mopterin_synth/thiamin_S_b"/>
</dbReference>
<evidence type="ECO:0000313" key="5">
    <source>
        <dbReference type="Proteomes" id="UP000318521"/>
    </source>
</evidence>
<comment type="caution">
    <text evidence="4">The sequence shown here is derived from an EMBL/GenBank/DDBJ whole genome shotgun (WGS) entry which is preliminary data.</text>
</comment>
<keyword evidence="1" id="KW-0547">Nucleotide-binding</keyword>
<dbReference type="EMBL" id="VLXZ01000012">
    <property type="protein sequence ID" value="TSB45359.1"/>
    <property type="molecule type" value="Genomic_DNA"/>
</dbReference>
<dbReference type="Gene3D" id="3.10.20.30">
    <property type="match status" value="1"/>
</dbReference>
<proteinExistence type="inferred from homology"/>
<dbReference type="PANTHER" id="PTHR33359:SF1">
    <property type="entry name" value="MOLYBDOPTERIN SYNTHASE SULFUR CARRIER SUBUNIT"/>
    <property type="match status" value="1"/>
</dbReference>
<organism evidence="4 5">
    <name type="scientific">Alkalicoccobacillus porphyridii</name>
    <dbReference type="NCBI Taxonomy" id="2597270"/>
    <lineage>
        <taxon>Bacteria</taxon>
        <taxon>Bacillati</taxon>
        <taxon>Bacillota</taxon>
        <taxon>Bacilli</taxon>
        <taxon>Bacillales</taxon>
        <taxon>Bacillaceae</taxon>
        <taxon>Alkalicoccobacillus</taxon>
    </lineage>
</organism>
<dbReference type="GO" id="GO:0006777">
    <property type="term" value="P:Mo-molybdopterin cofactor biosynthetic process"/>
    <property type="evidence" value="ECO:0007669"/>
    <property type="project" value="InterPro"/>
</dbReference>
<accession>A0A553ZV68</accession>
<dbReference type="InterPro" id="IPR044672">
    <property type="entry name" value="MOCS2A"/>
</dbReference>
<dbReference type="InterPro" id="IPR012675">
    <property type="entry name" value="Beta-grasp_dom_sf"/>
</dbReference>
<dbReference type="RefSeq" id="WP_143850021.1">
    <property type="nucleotide sequence ID" value="NZ_VLXZ01000012.1"/>
</dbReference>
<dbReference type="CDD" id="cd00754">
    <property type="entry name" value="Ubl_MoaD"/>
    <property type="match status" value="1"/>
</dbReference>
<gene>
    <name evidence="4" type="ORF">FN960_16830</name>
</gene>
<evidence type="ECO:0000313" key="4">
    <source>
        <dbReference type="EMBL" id="TSB45359.1"/>
    </source>
</evidence>
<dbReference type="GO" id="GO:1990133">
    <property type="term" value="C:molybdopterin adenylyltransferase complex"/>
    <property type="evidence" value="ECO:0007669"/>
    <property type="project" value="TreeGrafter"/>
</dbReference>
<dbReference type="AlphaFoldDB" id="A0A553ZV68"/>
<dbReference type="Pfam" id="PF02597">
    <property type="entry name" value="ThiS"/>
    <property type="match status" value="1"/>
</dbReference>
<dbReference type="OrthoDB" id="9801945at2"/>